<gene>
    <name evidence="2" type="ORF">QQX10_12430</name>
</gene>
<name>A0AAW7M949_9MICO</name>
<feature type="transmembrane region" description="Helical" evidence="1">
    <location>
        <begin position="7"/>
        <end position="24"/>
    </location>
</feature>
<evidence type="ECO:0000256" key="1">
    <source>
        <dbReference type="SAM" id="Phobius"/>
    </source>
</evidence>
<evidence type="ECO:0000313" key="3">
    <source>
        <dbReference type="Proteomes" id="UP001172737"/>
    </source>
</evidence>
<accession>A0AAW7M949</accession>
<proteinExistence type="predicted"/>
<keyword evidence="1" id="KW-0472">Membrane</keyword>
<dbReference type="RefSeq" id="WP_301121214.1">
    <property type="nucleotide sequence ID" value="NZ_JAUHPX010000008.1"/>
</dbReference>
<keyword evidence="3" id="KW-1185">Reference proteome</keyword>
<evidence type="ECO:0000313" key="2">
    <source>
        <dbReference type="EMBL" id="MDN4488973.1"/>
    </source>
</evidence>
<keyword evidence="1" id="KW-0812">Transmembrane</keyword>
<comment type="caution">
    <text evidence="2">The sequence shown here is derived from an EMBL/GenBank/DDBJ whole genome shotgun (WGS) entry which is preliminary data.</text>
</comment>
<feature type="transmembrane region" description="Helical" evidence="1">
    <location>
        <begin position="61"/>
        <end position="80"/>
    </location>
</feature>
<feature type="transmembrane region" description="Helical" evidence="1">
    <location>
        <begin position="30"/>
        <end position="49"/>
    </location>
</feature>
<dbReference type="Proteomes" id="UP001172737">
    <property type="component" value="Unassembled WGS sequence"/>
</dbReference>
<sequence>MNMHGRLLRVLSQISGLAALAWWLETLAGVGLPIRLASLAAIVVGSVWMRYRVRWVIEREGLAMCVSVCAMLGAVGSFAYMATGLWIGALAHLILVASGVRVTLEEFGVTRALA</sequence>
<reference evidence="2" key="1">
    <citation type="submission" date="2023-06" db="EMBL/GenBank/DDBJ databases">
        <title>Sysu t00039.</title>
        <authorList>
            <person name="Gao L."/>
            <person name="Fang B.-Z."/>
            <person name="Li W.-J."/>
        </authorList>
    </citation>
    <scope>NUCLEOTIDE SEQUENCE</scope>
    <source>
        <strain evidence="2">SYSU T00039</strain>
    </source>
</reference>
<organism evidence="2 3">
    <name type="scientific">Demequina lignilytica</name>
    <dbReference type="NCBI Taxonomy" id="3051663"/>
    <lineage>
        <taxon>Bacteria</taxon>
        <taxon>Bacillati</taxon>
        <taxon>Actinomycetota</taxon>
        <taxon>Actinomycetes</taxon>
        <taxon>Micrococcales</taxon>
        <taxon>Demequinaceae</taxon>
        <taxon>Demequina</taxon>
    </lineage>
</organism>
<dbReference type="AlphaFoldDB" id="A0AAW7M949"/>
<protein>
    <submittedName>
        <fullName evidence="2">Uncharacterized protein</fullName>
    </submittedName>
</protein>
<dbReference type="EMBL" id="JAUHPX010000008">
    <property type="protein sequence ID" value="MDN4488973.1"/>
    <property type="molecule type" value="Genomic_DNA"/>
</dbReference>
<keyword evidence="1" id="KW-1133">Transmembrane helix</keyword>